<feature type="transmembrane region" description="Helical" evidence="1">
    <location>
        <begin position="359"/>
        <end position="380"/>
    </location>
</feature>
<keyword evidence="3" id="KW-1185">Reference proteome</keyword>
<sequence>MTEKPFIEKLKPYVPYLFIGLVVIAMLFVTESSPIFATNQWDDTNVSFTMGRAWIQNDWPYKALFEQRGPVFYILYALAALISRTSFVGLFIVELITAITSYIFLVKLATAAKFGEYTRYLVAFFALSLIYGSNVFGYGGSPEELTAPLIIAFIYFSSCYLQQETLPPRRVMVINGVLFGLVFWMKFTLIGIFIGYYFFYGLYLLVKAPAKFRRLAKFSLMGFAIPAIIVTLLFALGGAVGSLYHVYIFQNLTAYGNGLPFLSRVALVLKSMGNDLFTHPFILALLFSVLLLLAVQFQKREGIFLILLAMILCQFVTAYWSGNTQWYYLLAIVVIVAALVPNMMATMMKPFPTGLSRQYRFSASMVLAFFAIILFVAGNFNMKNAMLAGQTKYVLAQQEFGDYMQTHHKRHHVSLIEYNGIDSGFFLFAHVVPTVRYFEQTNFPYQSFPESYDAQLRYIRRRNVEFVAIRSNPDRDFRNQLLLQKPQNYIQIEWLDASNAKHNAYVPRVLIKNYKMVKAVYSTANGESITYMLFQTRRTPLKSLSQIGNAADE</sequence>
<reference evidence="2 3" key="1">
    <citation type="submission" date="2023-02" db="EMBL/GenBank/DDBJ databases">
        <title>Genome sequence of Lacticaseibacillus sp. KACC 23028.</title>
        <authorList>
            <person name="Kim S."/>
            <person name="Heo J."/>
            <person name="Kwon S.-W."/>
        </authorList>
    </citation>
    <scope>NUCLEOTIDE SEQUENCE [LARGE SCALE GENOMIC DNA]</scope>
    <source>
        <strain evidence="2 3">KACC 23028</strain>
    </source>
</reference>
<feature type="transmembrane region" description="Helical" evidence="1">
    <location>
        <begin position="173"/>
        <end position="198"/>
    </location>
</feature>
<dbReference type="EMBL" id="CP117884">
    <property type="protein sequence ID" value="WDF82943.1"/>
    <property type="molecule type" value="Genomic_DNA"/>
</dbReference>
<evidence type="ECO:0008006" key="4">
    <source>
        <dbReference type="Google" id="ProtNLM"/>
    </source>
</evidence>
<keyword evidence="1" id="KW-1133">Transmembrane helix</keyword>
<feature type="transmembrane region" description="Helical" evidence="1">
    <location>
        <begin position="218"/>
        <end position="240"/>
    </location>
</feature>
<feature type="transmembrane region" description="Helical" evidence="1">
    <location>
        <begin position="276"/>
        <end position="295"/>
    </location>
</feature>
<feature type="transmembrane region" description="Helical" evidence="1">
    <location>
        <begin position="326"/>
        <end position="347"/>
    </location>
</feature>
<dbReference type="Proteomes" id="UP001220377">
    <property type="component" value="Chromosome"/>
</dbReference>
<feature type="transmembrane region" description="Helical" evidence="1">
    <location>
        <begin position="73"/>
        <end position="105"/>
    </location>
</feature>
<feature type="transmembrane region" description="Helical" evidence="1">
    <location>
        <begin position="302"/>
        <end position="320"/>
    </location>
</feature>
<dbReference type="RefSeq" id="WP_274260738.1">
    <property type="nucleotide sequence ID" value="NZ_CP117884.1"/>
</dbReference>
<keyword evidence="1" id="KW-0812">Transmembrane</keyword>
<gene>
    <name evidence="2" type="ORF">PQ472_01485</name>
</gene>
<proteinExistence type="predicted"/>
<feature type="transmembrane region" description="Helical" evidence="1">
    <location>
        <begin position="12"/>
        <end position="29"/>
    </location>
</feature>
<organism evidence="2 3">
    <name type="scientific">Lacticaseibacillus pabuli</name>
    <dbReference type="NCBI Taxonomy" id="3025672"/>
    <lineage>
        <taxon>Bacteria</taxon>
        <taxon>Bacillati</taxon>
        <taxon>Bacillota</taxon>
        <taxon>Bacilli</taxon>
        <taxon>Lactobacillales</taxon>
        <taxon>Lactobacillaceae</taxon>
        <taxon>Lacticaseibacillus</taxon>
    </lineage>
</organism>
<evidence type="ECO:0000313" key="3">
    <source>
        <dbReference type="Proteomes" id="UP001220377"/>
    </source>
</evidence>
<protein>
    <recommendedName>
        <fullName evidence="4">Glycosyltransferase RgtA/B/C/D-like domain-containing protein</fullName>
    </recommendedName>
</protein>
<evidence type="ECO:0000313" key="2">
    <source>
        <dbReference type="EMBL" id="WDF82943.1"/>
    </source>
</evidence>
<keyword evidence="1" id="KW-0472">Membrane</keyword>
<accession>A0ABY7WTZ9</accession>
<feature type="transmembrane region" description="Helical" evidence="1">
    <location>
        <begin position="117"/>
        <end position="139"/>
    </location>
</feature>
<name>A0ABY7WTZ9_9LACO</name>
<evidence type="ECO:0000256" key="1">
    <source>
        <dbReference type="SAM" id="Phobius"/>
    </source>
</evidence>